<dbReference type="Gene3D" id="3.30.497.10">
    <property type="entry name" value="Antithrombin, subunit I, domain 2"/>
    <property type="match status" value="1"/>
</dbReference>
<dbReference type="GO" id="GO:0005615">
    <property type="term" value="C:extracellular space"/>
    <property type="evidence" value="ECO:0007669"/>
    <property type="project" value="InterPro"/>
</dbReference>
<evidence type="ECO:0000313" key="3">
    <source>
        <dbReference type="Proteomes" id="UP000093501"/>
    </source>
</evidence>
<dbReference type="EMBL" id="MBQD01000021">
    <property type="protein sequence ID" value="OCL33800.1"/>
    <property type="molecule type" value="Genomic_DNA"/>
</dbReference>
<dbReference type="SMART" id="SM00093">
    <property type="entry name" value="SERPIN"/>
    <property type="match status" value="1"/>
</dbReference>
<dbReference type="InterPro" id="IPR042185">
    <property type="entry name" value="Serpin_sf_2"/>
</dbReference>
<dbReference type="GO" id="GO:0004867">
    <property type="term" value="F:serine-type endopeptidase inhibitor activity"/>
    <property type="evidence" value="ECO:0007669"/>
    <property type="project" value="InterPro"/>
</dbReference>
<keyword evidence="3" id="KW-1185">Reference proteome</keyword>
<dbReference type="InterPro" id="IPR000215">
    <property type="entry name" value="Serpin_fam"/>
</dbReference>
<gene>
    <name evidence="2" type="ORF">BCR15_03945</name>
</gene>
<accession>A0A1C0AM22</accession>
<sequence>MPSRRQVLTAASLSALTLAVASCAPPRADELRGTQPPEEFPLDTVSAPTAAAATESLAWTLLAGKTGNRVLGPSSLMSALVMLGEGAAGASAASLDSTVGLAGDERSAAVAALRQSLAGYDSLPSSLDKKYPPEDIVVHQASQVVILDDAAVRQQYLDRLTRFYDSGVERVPRDDAKANLDAWARKHTAGLIEKSAIEITPNLQLVLQDAVLFAARWRTPFSSQWPVPFTPAGSEPKEVPGMAEIIPARFAESGRWTAVRLPYDDTLVMDVILPGPGITPAELAPDDLVAVSAGLAEAAEILVSVVMPESDQKQTWDLLEPVREAGIDLSDLSGIIDGGTLGQLVQQVTLTVSPKGTVGAVLTEGAVGTGAPAYDAEIRVDRPYVMRVLDTRTGWPIFLAVLEDPSAPSE</sequence>
<dbReference type="PROSITE" id="PS51257">
    <property type="entry name" value="PROKAR_LIPOPROTEIN"/>
    <property type="match status" value="1"/>
</dbReference>
<name>A0A1C0AM22_9ACTN</name>
<dbReference type="PROSITE" id="PS51318">
    <property type="entry name" value="TAT"/>
    <property type="match status" value="1"/>
</dbReference>
<dbReference type="SUPFAM" id="SSF56574">
    <property type="entry name" value="Serpins"/>
    <property type="match status" value="1"/>
</dbReference>
<evidence type="ECO:0000313" key="2">
    <source>
        <dbReference type="EMBL" id="OCL33800.1"/>
    </source>
</evidence>
<dbReference type="InterPro" id="IPR023796">
    <property type="entry name" value="Serpin_dom"/>
</dbReference>
<dbReference type="Gene3D" id="2.30.39.10">
    <property type="entry name" value="Alpha-1-antitrypsin, domain 1"/>
    <property type="match status" value="1"/>
</dbReference>
<dbReference type="InterPro" id="IPR036186">
    <property type="entry name" value="Serpin_sf"/>
</dbReference>
<dbReference type="PANTHER" id="PTHR11461:SF211">
    <property type="entry name" value="GH10112P-RELATED"/>
    <property type="match status" value="1"/>
</dbReference>
<reference evidence="3" key="1">
    <citation type="submission" date="2016-07" db="EMBL/GenBank/DDBJ databases">
        <authorList>
            <person name="Florea S."/>
            <person name="Webb J.S."/>
            <person name="Jaromczyk J."/>
            <person name="Schardl C.L."/>
        </authorList>
    </citation>
    <scope>NUCLEOTIDE SEQUENCE [LARGE SCALE GENOMIC DNA]</scope>
    <source>
        <strain evidence="3">IPBSL-7</strain>
    </source>
</reference>
<dbReference type="Pfam" id="PF00079">
    <property type="entry name" value="Serpin"/>
    <property type="match status" value="1"/>
</dbReference>
<proteinExistence type="inferred from homology"/>
<organism evidence="2 3">
    <name type="scientific">Tessaracoccus lapidicaptus</name>
    <dbReference type="NCBI Taxonomy" id="1427523"/>
    <lineage>
        <taxon>Bacteria</taxon>
        <taxon>Bacillati</taxon>
        <taxon>Actinomycetota</taxon>
        <taxon>Actinomycetes</taxon>
        <taxon>Propionibacteriales</taxon>
        <taxon>Propionibacteriaceae</taxon>
        <taxon>Tessaracoccus</taxon>
    </lineage>
</organism>
<comment type="similarity">
    <text evidence="1">Belongs to the serpin family.</text>
</comment>
<dbReference type="InterPro" id="IPR042178">
    <property type="entry name" value="Serpin_sf_1"/>
</dbReference>
<dbReference type="PANTHER" id="PTHR11461">
    <property type="entry name" value="SERINE PROTEASE INHIBITOR, SERPIN"/>
    <property type="match status" value="1"/>
</dbReference>
<dbReference type="AlphaFoldDB" id="A0A1C0AM22"/>
<dbReference type="InterPro" id="IPR006311">
    <property type="entry name" value="TAT_signal"/>
</dbReference>
<dbReference type="RefSeq" id="WP_068751558.1">
    <property type="nucleotide sequence ID" value="NZ_LR214441.1"/>
</dbReference>
<protein>
    <submittedName>
        <fullName evidence="2">Uncharacterized protein</fullName>
    </submittedName>
</protein>
<comment type="caution">
    <text evidence="2">The sequence shown here is derived from an EMBL/GenBank/DDBJ whole genome shotgun (WGS) entry which is preliminary data.</text>
</comment>
<evidence type="ECO:0000256" key="1">
    <source>
        <dbReference type="RuleBase" id="RU000411"/>
    </source>
</evidence>
<dbReference type="Proteomes" id="UP000093501">
    <property type="component" value="Unassembled WGS sequence"/>
</dbReference>